<sequence length="274" mass="29973">MLSIVLTELQKIKRYHILLIGIIGMALSPILGLITQNVAIEEAKNTNFDLSALVDSTIWNNATVFMPIIFTLIGGYLINREYTDDTLKNVLVVPVSFPKLLTGKLTAMGILSLILGMYSFVITIIVGIFAGLSGFDILALIKGLFYMLGISICIYIAVLPIIAFCGRTPGFFMGGAVIAFILGYCSMFFKSGLLRNIYPFLASFTVIGFDTTSYINAKNKASIPLGLASLGVMLLISAFIIVISKSPGEAKTKQRKNNISLRPAQRERIMTNRH</sequence>
<gene>
    <name evidence="2" type="ORF">GN277_28725</name>
</gene>
<comment type="caution">
    <text evidence="2">The sequence shown here is derived from an EMBL/GenBank/DDBJ whole genome shotgun (WGS) entry which is preliminary data.</text>
</comment>
<organism evidence="2 3">
    <name type="scientific">Sporofaciens musculi</name>
    <dbReference type="NCBI Taxonomy" id="2681861"/>
    <lineage>
        <taxon>Bacteria</taxon>
        <taxon>Bacillati</taxon>
        <taxon>Bacillota</taxon>
        <taxon>Clostridia</taxon>
        <taxon>Lachnospirales</taxon>
        <taxon>Lachnospiraceae</taxon>
        <taxon>Sporofaciens</taxon>
    </lineage>
</organism>
<keyword evidence="2" id="KW-0614">Plasmid</keyword>
<feature type="transmembrane region" description="Helical" evidence="1">
    <location>
        <begin position="107"/>
        <end position="132"/>
    </location>
</feature>
<dbReference type="EMBL" id="WUQX01000003">
    <property type="protein sequence ID" value="MXP79142.1"/>
    <property type="molecule type" value="Genomic_DNA"/>
</dbReference>
<evidence type="ECO:0000313" key="3">
    <source>
        <dbReference type="Proteomes" id="UP000460412"/>
    </source>
</evidence>
<feature type="transmembrane region" description="Helical" evidence="1">
    <location>
        <begin position="170"/>
        <end position="189"/>
    </location>
</feature>
<feature type="transmembrane region" description="Helical" evidence="1">
    <location>
        <begin position="15"/>
        <end position="38"/>
    </location>
</feature>
<feature type="transmembrane region" description="Helical" evidence="1">
    <location>
        <begin position="144"/>
        <end position="164"/>
    </location>
</feature>
<accession>A0A7X3MMX6</accession>
<keyword evidence="1" id="KW-0812">Transmembrane</keyword>
<dbReference type="AlphaFoldDB" id="A0A7X3MMX6"/>
<evidence type="ECO:0000256" key="1">
    <source>
        <dbReference type="SAM" id="Phobius"/>
    </source>
</evidence>
<evidence type="ECO:0000313" key="2">
    <source>
        <dbReference type="EMBL" id="MXP79142.1"/>
    </source>
</evidence>
<geneLocation type="plasmid" evidence="2">
    <name>unnamed</name>
</geneLocation>
<feature type="transmembrane region" description="Helical" evidence="1">
    <location>
        <begin position="58"/>
        <end position="78"/>
    </location>
</feature>
<keyword evidence="3" id="KW-1185">Reference proteome</keyword>
<protein>
    <submittedName>
        <fullName evidence="2">ABC transporter permease subunit</fullName>
    </submittedName>
</protein>
<feature type="transmembrane region" description="Helical" evidence="1">
    <location>
        <begin position="221"/>
        <end position="243"/>
    </location>
</feature>
<name>A0A7X3MMX6_9FIRM</name>
<dbReference type="RefSeq" id="WP_159757803.1">
    <property type="nucleotide sequence ID" value="NZ_WUQX01000003.1"/>
</dbReference>
<dbReference type="Pfam" id="PF12730">
    <property type="entry name" value="ABC2_membrane_4"/>
    <property type="match status" value="1"/>
</dbReference>
<dbReference type="Proteomes" id="UP000460412">
    <property type="component" value="Unassembled WGS sequence"/>
</dbReference>
<reference evidence="2 3" key="1">
    <citation type="submission" date="2019-12" db="EMBL/GenBank/DDBJ databases">
        <title>Sporaefaciens musculi gen. nov., sp. nov., a novel bacterium isolated from the caecum of an obese mouse.</title>
        <authorList>
            <person name="Rasmussen T.S."/>
            <person name="Streidl T."/>
            <person name="Hitch T.C.A."/>
            <person name="Wortmann E."/>
            <person name="Deptula P."/>
            <person name="Hansen M."/>
            <person name="Nielsen D.S."/>
            <person name="Clavel T."/>
            <person name="Vogensen F.K."/>
        </authorList>
    </citation>
    <scope>NUCLEOTIDE SEQUENCE [LARGE SCALE GENOMIC DNA]</scope>
    <source>
        <strain evidence="2 3">WCA-9-b2</strain>
        <plasmid evidence="2">unnamed</plasmid>
    </source>
</reference>
<keyword evidence="1" id="KW-1133">Transmembrane helix</keyword>
<proteinExistence type="predicted"/>
<keyword evidence="1" id="KW-0472">Membrane</keyword>